<gene>
    <name evidence="2" type="ORF">Plil01_001488600</name>
</gene>
<dbReference type="OrthoDB" id="106095at2759"/>
<protein>
    <submittedName>
        <fullName evidence="2">Unnamed protein product</fullName>
    </submittedName>
</protein>
<dbReference type="EMBL" id="BSXW01001235">
    <property type="protein sequence ID" value="GMF34994.1"/>
    <property type="molecule type" value="Genomic_DNA"/>
</dbReference>
<dbReference type="Proteomes" id="UP001165083">
    <property type="component" value="Unassembled WGS sequence"/>
</dbReference>
<accession>A0A9W7CKL1</accession>
<name>A0A9W7CKL1_9STRA</name>
<dbReference type="AlphaFoldDB" id="A0A9W7CKL1"/>
<organism evidence="2 3">
    <name type="scientific">Phytophthora lilii</name>
    <dbReference type="NCBI Taxonomy" id="2077276"/>
    <lineage>
        <taxon>Eukaryota</taxon>
        <taxon>Sar</taxon>
        <taxon>Stramenopiles</taxon>
        <taxon>Oomycota</taxon>
        <taxon>Peronosporomycetes</taxon>
        <taxon>Peronosporales</taxon>
        <taxon>Peronosporaceae</taxon>
        <taxon>Phytophthora</taxon>
    </lineage>
</organism>
<reference evidence="2" key="1">
    <citation type="submission" date="2023-04" db="EMBL/GenBank/DDBJ databases">
        <title>Phytophthora lilii NBRC 32176.</title>
        <authorList>
            <person name="Ichikawa N."/>
            <person name="Sato H."/>
            <person name="Tonouchi N."/>
        </authorList>
    </citation>
    <scope>NUCLEOTIDE SEQUENCE</scope>
    <source>
        <strain evidence="2">NBRC 32176</strain>
    </source>
</reference>
<evidence type="ECO:0000313" key="3">
    <source>
        <dbReference type="Proteomes" id="UP001165083"/>
    </source>
</evidence>
<feature type="region of interest" description="Disordered" evidence="1">
    <location>
        <begin position="121"/>
        <end position="142"/>
    </location>
</feature>
<sequence length="422" mass="46616">MAHTYRAAIHDPFDRPRAVNRKIAYIGEGLIDPRGHETLERISDIDIDIDHKSPQRRRAVLDSLAIDVGEKYLDDIYKENSGGGSEGKEGDCQAAVPKVRSEKELAWLKVRQLLIEEEEKASTYKKPQNRHISRSAYKSSTRNRIEGSYDTVKLLDAMAQSTNNHCQSNSNVPLEVKAPEVNEPPQTIADHIDRMGSRFAQFLQRGPASDAESSGSSRSWRSQTSSHNDTACGNSSQWMLLAALEQVTKTCQRMELSDASLERVSSHLALIDQIAREDIRNQQRRGARRLSSTQWSIDSSEYDAEIRDGAYPVASLQIRVSPTARNSFKAFIAAEDLMDTIDAFNNLLADCGLAGVKMEEPWHVWTRWSARCGGVGAARLSCVGAGEADEVQSREHAAPVAVGRAGPSVARREGAVPPLLPV</sequence>
<evidence type="ECO:0000256" key="1">
    <source>
        <dbReference type="SAM" id="MobiDB-lite"/>
    </source>
</evidence>
<comment type="caution">
    <text evidence="2">The sequence shown here is derived from an EMBL/GenBank/DDBJ whole genome shotgun (WGS) entry which is preliminary data.</text>
</comment>
<feature type="region of interest" description="Disordered" evidence="1">
    <location>
        <begin position="203"/>
        <end position="231"/>
    </location>
</feature>
<feature type="compositionally biased region" description="Low complexity" evidence="1">
    <location>
        <begin position="209"/>
        <end position="226"/>
    </location>
</feature>
<keyword evidence="3" id="KW-1185">Reference proteome</keyword>
<evidence type="ECO:0000313" key="2">
    <source>
        <dbReference type="EMBL" id="GMF34994.1"/>
    </source>
</evidence>
<proteinExistence type="predicted"/>